<dbReference type="GO" id="GO:0004601">
    <property type="term" value="F:peroxidase activity"/>
    <property type="evidence" value="ECO:0007669"/>
    <property type="project" value="InterPro"/>
</dbReference>
<dbReference type="EC" id="1.14.99.1" evidence="6"/>
<dbReference type="GO" id="GO:0004666">
    <property type="term" value="F:prostaglandin-endoperoxide synthase activity"/>
    <property type="evidence" value="ECO:0007669"/>
    <property type="project" value="UniProtKB-EC"/>
</dbReference>
<keyword evidence="7" id="KW-1185">Reference proteome</keyword>
<dbReference type="SUPFAM" id="SSF48113">
    <property type="entry name" value="Heme-dependent peroxidases"/>
    <property type="match status" value="1"/>
</dbReference>
<keyword evidence="4 6" id="KW-0560">Oxidoreductase</keyword>
<dbReference type="EMBL" id="MU825397">
    <property type="protein sequence ID" value="KAJ7394160.1"/>
    <property type="molecule type" value="Genomic_DNA"/>
</dbReference>
<dbReference type="Proteomes" id="UP001163046">
    <property type="component" value="Unassembled WGS sequence"/>
</dbReference>
<accession>A0A9X0A712</accession>
<dbReference type="GO" id="GO:0016702">
    <property type="term" value="F:oxidoreductase activity, acting on single donors with incorporation of molecular oxygen, incorporation of two atoms of oxygen"/>
    <property type="evidence" value="ECO:0007669"/>
    <property type="project" value="TreeGrafter"/>
</dbReference>
<dbReference type="PROSITE" id="PS50292">
    <property type="entry name" value="PEROXIDASE_3"/>
    <property type="match status" value="1"/>
</dbReference>
<keyword evidence="2" id="KW-0611">Plant defense</keyword>
<evidence type="ECO:0000256" key="1">
    <source>
        <dbReference type="ARBA" id="ARBA00022723"/>
    </source>
</evidence>
<evidence type="ECO:0000313" key="7">
    <source>
        <dbReference type="Proteomes" id="UP001163046"/>
    </source>
</evidence>
<keyword evidence="3" id="KW-0223">Dioxygenase</keyword>
<comment type="caution">
    <text evidence="6">The sequence shown here is derived from an EMBL/GenBank/DDBJ whole genome shotgun (WGS) entry which is preliminary data.</text>
</comment>
<evidence type="ECO:0000256" key="3">
    <source>
        <dbReference type="ARBA" id="ARBA00022964"/>
    </source>
</evidence>
<dbReference type="GO" id="GO:0005737">
    <property type="term" value="C:cytoplasm"/>
    <property type="evidence" value="ECO:0007669"/>
    <property type="project" value="TreeGrafter"/>
</dbReference>
<dbReference type="Pfam" id="PF03098">
    <property type="entry name" value="An_peroxidase"/>
    <property type="match status" value="1"/>
</dbReference>
<dbReference type="InterPro" id="IPR050783">
    <property type="entry name" value="Oxylipin_biosynth_metab"/>
</dbReference>
<dbReference type="GO" id="GO:0020037">
    <property type="term" value="F:heme binding"/>
    <property type="evidence" value="ECO:0007669"/>
    <property type="project" value="InterPro"/>
</dbReference>
<dbReference type="GO" id="GO:0006952">
    <property type="term" value="P:defense response"/>
    <property type="evidence" value="ECO:0007669"/>
    <property type="project" value="UniProtKB-KW"/>
</dbReference>
<dbReference type="GO" id="GO:0043005">
    <property type="term" value="C:neuron projection"/>
    <property type="evidence" value="ECO:0007669"/>
    <property type="project" value="TreeGrafter"/>
</dbReference>
<dbReference type="GO" id="GO:0046872">
    <property type="term" value="F:metal ion binding"/>
    <property type="evidence" value="ECO:0007669"/>
    <property type="project" value="UniProtKB-KW"/>
</dbReference>
<dbReference type="GO" id="GO:0019371">
    <property type="term" value="P:cyclooxygenase pathway"/>
    <property type="evidence" value="ECO:0007669"/>
    <property type="project" value="TreeGrafter"/>
</dbReference>
<keyword evidence="5" id="KW-0408">Iron</keyword>
<evidence type="ECO:0000313" key="6">
    <source>
        <dbReference type="EMBL" id="KAJ7394160.1"/>
    </source>
</evidence>
<dbReference type="InterPro" id="IPR019791">
    <property type="entry name" value="Haem_peroxidase_animal"/>
</dbReference>
<dbReference type="GO" id="GO:0006979">
    <property type="term" value="P:response to oxidative stress"/>
    <property type="evidence" value="ECO:0007669"/>
    <property type="project" value="InterPro"/>
</dbReference>
<keyword evidence="1" id="KW-0479">Metal-binding</keyword>
<name>A0A9X0A712_9CNID</name>
<dbReference type="OrthoDB" id="823504at2759"/>
<dbReference type="AlphaFoldDB" id="A0A9X0A712"/>
<dbReference type="PANTHER" id="PTHR11903">
    <property type="entry name" value="PROSTAGLANDIN G/H SYNTHASE"/>
    <property type="match status" value="1"/>
</dbReference>
<evidence type="ECO:0000256" key="2">
    <source>
        <dbReference type="ARBA" id="ARBA00022821"/>
    </source>
</evidence>
<proteinExistence type="predicted"/>
<organism evidence="6 7">
    <name type="scientific">Desmophyllum pertusum</name>
    <dbReference type="NCBI Taxonomy" id="174260"/>
    <lineage>
        <taxon>Eukaryota</taxon>
        <taxon>Metazoa</taxon>
        <taxon>Cnidaria</taxon>
        <taxon>Anthozoa</taxon>
        <taxon>Hexacorallia</taxon>
        <taxon>Scleractinia</taxon>
        <taxon>Caryophylliina</taxon>
        <taxon>Caryophylliidae</taxon>
        <taxon>Desmophyllum</taxon>
    </lineage>
</organism>
<dbReference type="InterPro" id="IPR037120">
    <property type="entry name" value="Haem_peroxidase_sf_animal"/>
</dbReference>
<dbReference type="PANTHER" id="PTHR11903:SF11">
    <property type="entry name" value="ALPHA-DIOXYGENASE 1"/>
    <property type="match status" value="1"/>
</dbReference>
<protein>
    <submittedName>
        <fullName evidence="6">Prostaglandin G/H synthase 1</fullName>
        <ecNumber evidence="6">1.14.99.1</ecNumber>
    </submittedName>
</protein>
<evidence type="ECO:0000256" key="4">
    <source>
        <dbReference type="ARBA" id="ARBA00023002"/>
    </source>
</evidence>
<sequence>MHSLLPDSIAMRYMNTGHLSGKKYSLPKFSFENARSVFDDNDLEDILFTFGVEKSGQLVLHNYPTTLMELKIPKHQNGGQLVDLATIDILRDRERGVPRYNQFRRLLDLTTPDTFEQLTNDTVTAAELREAYNGNIEDVDLLIGSLAETRPEGFGFGDTPFHLFLCMANRRLKTDRFLTIDYKEEYYTKEGLDWVKNSSMKKILLRNFPEVAGLSSSMQNINNAFYVWNK</sequence>
<reference evidence="6" key="1">
    <citation type="submission" date="2023-01" db="EMBL/GenBank/DDBJ databases">
        <title>Genome assembly of the deep-sea coral Lophelia pertusa.</title>
        <authorList>
            <person name="Herrera S."/>
            <person name="Cordes E."/>
        </authorList>
    </citation>
    <scope>NUCLEOTIDE SEQUENCE</scope>
    <source>
        <strain evidence="6">USNM1676648</strain>
        <tissue evidence="6">Polyp</tissue>
    </source>
</reference>
<dbReference type="InterPro" id="IPR010255">
    <property type="entry name" value="Haem_peroxidase_sf"/>
</dbReference>
<gene>
    <name evidence="6" type="primary">PTGS1_2</name>
    <name evidence="6" type="ORF">OS493_003839</name>
</gene>
<dbReference type="Gene3D" id="1.10.640.10">
    <property type="entry name" value="Haem peroxidase domain superfamily, animal type"/>
    <property type="match status" value="1"/>
</dbReference>
<evidence type="ECO:0000256" key="5">
    <source>
        <dbReference type="ARBA" id="ARBA00023004"/>
    </source>
</evidence>